<dbReference type="Gene3D" id="2.60.40.420">
    <property type="entry name" value="Cupredoxins - blue copper proteins"/>
    <property type="match status" value="1"/>
</dbReference>
<dbReference type="OrthoDB" id="1921208at2759"/>
<dbReference type="EMBL" id="NHYE01005148">
    <property type="protein sequence ID" value="PPQ76541.1"/>
    <property type="molecule type" value="Genomic_DNA"/>
</dbReference>
<dbReference type="STRING" id="231916.A0A409WDI7"/>
<gene>
    <name evidence="1" type="ORF">CVT26_013240</name>
</gene>
<organism evidence="1 2">
    <name type="scientific">Gymnopilus dilepis</name>
    <dbReference type="NCBI Taxonomy" id="231916"/>
    <lineage>
        <taxon>Eukaryota</taxon>
        <taxon>Fungi</taxon>
        <taxon>Dikarya</taxon>
        <taxon>Basidiomycota</taxon>
        <taxon>Agaricomycotina</taxon>
        <taxon>Agaricomycetes</taxon>
        <taxon>Agaricomycetidae</taxon>
        <taxon>Agaricales</taxon>
        <taxon>Agaricineae</taxon>
        <taxon>Hymenogastraceae</taxon>
        <taxon>Gymnopilus</taxon>
    </lineage>
</organism>
<evidence type="ECO:0008006" key="3">
    <source>
        <dbReference type="Google" id="ProtNLM"/>
    </source>
</evidence>
<dbReference type="Proteomes" id="UP000284706">
    <property type="component" value="Unassembled WGS sequence"/>
</dbReference>
<dbReference type="InterPro" id="IPR008972">
    <property type="entry name" value="Cupredoxin"/>
</dbReference>
<evidence type="ECO:0000313" key="1">
    <source>
        <dbReference type="EMBL" id="PPQ76541.1"/>
    </source>
</evidence>
<comment type="caution">
    <text evidence="1">The sequence shown here is derived from an EMBL/GenBank/DDBJ whole genome shotgun (WGS) entry which is preliminary data.</text>
</comment>
<protein>
    <recommendedName>
        <fullName evidence="3">Phytocyanin domain-containing protein</fullName>
    </recommendedName>
</protein>
<name>A0A409WDI7_9AGAR</name>
<sequence>MALVCVASATLFNVTVGKDDALTFDPSTLNDVQTGDIVTFTFASNNHSVTQSTFSKPCHRRIRGADSGFMPVDLDAIKLPQFTIHVDNTSAPLWFFCAQAGHCQAGMVFAINPTEDRSFDDFLATAQKSTLANATTSASLSSPTQSTSRASSNSTERVASFLAILFLVAILCL</sequence>
<dbReference type="PANTHER" id="PTHR34883:SF15">
    <property type="entry name" value="EXTRACELLULAR SERINE-RICH PROTEIN"/>
    <property type="match status" value="1"/>
</dbReference>
<dbReference type="PANTHER" id="PTHR34883">
    <property type="entry name" value="SERINE-RICH PROTEIN, PUTATIVE-RELATED-RELATED"/>
    <property type="match status" value="1"/>
</dbReference>
<proteinExistence type="predicted"/>
<accession>A0A409WDI7</accession>
<reference evidence="1 2" key="1">
    <citation type="journal article" date="2018" name="Evol. Lett.">
        <title>Horizontal gene cluster transfer increased hallucinogenic mushroom diversity.</title>
        <authorList>
            <person name="Reynolds H.T."/>
            <person name="Vijayakumar V."/>
            <person name="Gluck-Thaler E."/>
            <person name="Korotkin H.B."/>
            <person name="Matheny P.B."/>
            <person name="Slot J.C."/>
        </authorList>
    </citation>
    <scope>NUCLEOTIDE SEQUENCE [LARGE SCALE GENOMIC DNA]</scope>
    <source>
        <strain evidence="1 2">SRW20</strain>
    </source>
</reference>
<dbReference type="InterPro" id="IPR052953">
    <property type="entry name" value="Ser-rich/MCO-related"/>
</dbReference>
<evidence type="ECO:0000313" key="2">
    <source>
        <dbReference type="Proteomes" id="UP000284706"/>
    </source>
</evidence>
<keyword evidence="2" id="KW-1185">Reference proteome</keyword>
<dbReference type="AlphaFoldDB" id="A0A409WDI7"/>
<dbReference type="InParanoid" id="A0A409WDI7"/>
<dbReference type="SUPFAM" id="SSF49503">
    <property type="entry name" value="Cupredoxins"/>
    <property type="match status" value="1"/>
</dbReference>
<dbReference type="CDD" id="cd00920">
    <property type="entry name" value="Cupredoxin"/>
    <property type="match status" value="1"/>
</dbReference>